<accession>A0A7D5QIZ9</accession>
<dbReference type="CDD" id="cd00293">
    <property type="entry name" value="USP-like"/>
    <property type="match status" value="1"/>
</dbReference>
<reference evidence="3 4" key="1">
    <citation type="submission" date="2020-06" db="EMBL/GenBank/DDBJ databases">
        <title>NJ-3-1, isolated from saline soil.</title>
        <authorList>
            <person name="Cui H.L."/>
            <person name="Shi X."/>
        </authorList>
    </citation>
    <scope>NUCLEOTIDE SEQUENCE [LARGE SCALE GENOMIC DNA]</scope>
    <source>
        <strain evidence="3 4">NJ-3-1</strain>
    </source>
</reference>
<dbReference type="OrthoDB" id="307404at2157"/>
<sequence>MPIVAAVDQSERAELVVTRAADLADAYGHDLHIVHVGTLSVGNLATESTQDSEDVDEASRAAEEVAREIGQRVQPDRSFDAIGLVGNPAEELIAYSQECDAEYIVISGRKKSPVGKALFGSVTQSLLLSADRPVVTVMPQ</sequence>
<dbReference type="KEGG" id="halu:HUG12_04650"/>
<keyword evidence="4" id="KW-1185">Reference proteome</keyword>
<gene>
    <name evidence="3" type="ORF">HUG12_04650</name>
</gene>
<name>A0A7D5QIZ9_9EURY</name>
<evidence type="ECO:0000313" key="3">
    <source>
        <dbReference type="EMBL" id="QLG61065.1"/>
    </source>
</evidence>
<evidence type="ECO:0000313" key="4">
    <source>
        <dbReference type="Proteomes" id="UP000509626"/>
    </source>
</evidence>
<evidence type="ECO:0000259" key="2">
    <source>
        <dbReference type="Pfam" id="PF00582"/>
    </source>
</evidence>
<feature type="domain" description="UspA" evidence="2">
    <location>
        <begin position="2"/>
        <end position="137"/>
    </location>
</feature>
<dbReference type="RefSeq" id="WP_179267649.1">
    <property type="nucleotide sequence ID" value="NZ_CP058579.1"/>
</dbReference>
<dbReference type="PANTHER" id="PTHR46268">
    <property type="entry name" value="STRESS RESPONSE PROTEIN NHAX"/>
    <property type="match status" value="1"/>
</dbReference>
<dbReference type="InterPro" id="IPR006016">
    <property type="entry name" value="UspA"/>
</dbReference>
<dbReference type="SUPFAM" id="SSF52402">
    <property type="entry name" value="Adenine nucleotide alpha hydrolases-like"/>
    <property type="match status" value="1"/>
</dbReference>
<dbReference type="Proteomes" id="UP000509626">
    <property type="component" value="Chromosome"/>
</dbReference>
<dbReference type="Gene3D" id="3.40.50.620">
    <property type="entry name" value="HUPs"/>
    <property type="match status" value="1"/>
</dbReference>
<dbReference type="EMBL" id="CP058579">
    <property type="protein sequence ID" value="QLG61065.1"/>
    <property type="molecule type" value="Genomic_DNA"/>
</dbReference>
<evidence type="ECO:0000256" key="1">
    <source>
        <dbReference type="ARBA" id="ARBA00008791"/>
    </source>
</evidence>
<dbReference type="InterPro" id="IPR014729">
    <property type="entry name" value="Rossmann-like_a/b/a_fold"/>
</dbReference>
<dbReference type="GeneID" id="56036723"/>
<comment type="similarity">
    <text evidence="1">Belongs to the universal stress protein A family.</text>
</comment>
<dbReference type="AlphaFoldDB" id="A0A7D5QIZ9"/>
<protein>
    <submittedName>
        <fullName evidence="3">Universal stress protein</fullName>
    </submittedName>
</protein>
<dbReference type="PANTHER" id="PTHR46268:SF6">
    <property type="entry name" value="UNIVERSAL STRESS PROTEIN UP12"/>
    <property type="match status" value="1"/>
</dbReference>
<proteinExistence type="inferred from homology"/>
<dbReference type="Pfam" id="PF00582">
    <property type="entry name" value="Usp"/>
    <property type="match status" value="1"/>
</dbReference>
<organism evidence="3 4">
    <name type="scientific">Halorarum salinum</name>
    <dbReference type="NCBI Taxonomy" id="2743089"/>
    <lineage>
        <taxon>Archaea</taxon>
        <taxon>Methanobacteriati</taxon>
        <taxon>Methanobacteriota</taxon>
        <taxon>Stenosarchaea group</taxon>
        <taxon>Halobacteria</taxon>
        <taxon>Halobacteriales</taxon>
        <taxon>Haloferacaceae</taxon>
        <taxon>Halorarum</taxon>
    </lineage>
</organism>